<dbReference type="PROSITE" id="PS51914">
    <property type="entry name" value="MRH"/>
    <property type="match status" value="2"/>
</dbReference>
<dbReference type="InterPro" id="IPR009030">
    <property type="entry name" value="Growth_fac_rcpt_cys_sf"/>
</dbReference>
<keyword evidence="8" id="KW-0812">Transmembrane</keyword>
<comment type="similarity">
    <text evidence="2">Belongs to the ELAPOR family.</text>
</comment>
<dbReference type="SMART" id="SM01411">
    <property type="entry name" value="Ephrin_rec_like"/>
    <property type="match status" value="3"/>
</dbReference>
<proteinExistence type="inferred from homology"/>
<feature type="domain" description="MRH" evidence="10">
    <location>
        <begin position="1"/>
        <end position="108"/>
    </location>
</feature>
<dbReference type="InterPro" id="IPR039181">
    <property type="entry name" value="Elapor1/2"/>
</dbReference>
<evidence type="ECO:0000256" key="5">
    <source>
        <dbReference type="ARBA" id="ARBA00023157"/>
    </source>
</evidence>
<evidence type="ECO:0000256" key="7">
    <source>
        <dbReference type="SAM" id="MobiDB-lite"/>
    </source>
</evidence>
<evidence type="ECO:0000256" key="1">
    <source>
        <dbReference type="ARBA" id="ARBA00004251"/>
    </source>
</evidence>
<evidence type="ECO:0000256" key="9">
    <source>
        <dbReference type="SAM" id="SignalP"/>
    </source>
</evidence>
<keyword evidence="5" id="KW-1015">Disulfide bond</keyword>
<accession>A0A6U3AXC2</accession>
<dbReference type="Gene3D" id="2.70.130.10">
    <property type="entry name" value="Mannose-6-phosphate receptor binding domain"/>
    <property type="match status" value="2"/>
</dbReference>
<feature type="signal peptide" evidence="9">
    <location>
        <begin position="1"/>
        <end position="18"/>
    </location>
</feature>
<dbReference type="InterPro" id="IPR044865">
    <property type="entry name" value="MRH_dom"/>
</dbReference>
<feature type="compositionally biased region" description="Acidic residues" evidence="7">
    <location>
        <begin position="170"/>
        <end position="190"/>
    </location>
</feature>
<feature type="transmembrane region" description="Helical" evidence="8">
    <location>
        <begin position="919"/>
        <end position="942"/>
    </location>
</feature>
<organism evidence="11">
    <name type="scientific">Paramoeba aestuarina</name>
    <dbReference type="NCBI Taxonomy" id="180227"/>
    <lineage>
        <taxon>Eukaryota</taxon>
        <taxon>Amoebozoa</taxon>
        <taxon>Discosea</taxon>
        <taxon>Flabellinia</taxon>
        <taxon>Dactylopodida</taxon>
        <taxon>Paramoebidae</taxon>
        <taxon>Paramoeba</taxon>
    </lineage>
</organism>
<dbReference type="EMBL" id="HBKR01022162">
    <property type="protein sequence ID" value="CAE2312319.1"/>
    <property type="molecule type" value="Transcribed_RNA"/>
</dbReference>
<comment type="subcellular location">
    <subcellularLocation>
        <location evidence="1">Cell membrane</location>
        <topology evidence="1">Single-pass type I membrane protein</topology>
    </subcellularLocation>
</comment>
<keyword evidence="8" id="KW-0472">Membrane</keyword>
<dbReference type="SUPFAM" id="SSF50911">
    <property type="entry name" value="Mannose 6-phosphate receptor domain"/>
    <property type="match status" value="2"/>
</dbReference>
<evidence type="ECO:0000256" key="2">
    <source>
        <dbReference type="ARBA" id="ARBA00007627"/>
    </source>
</evidence>
<name>A0A6U3AXC2_9EUKA</name>
<evidence type="ECO:0000256" key="6">
    <source>
        <dbReference type="ARBA" id="ARBA00023180"/>
    </source>
</evidence>
<dbReference type="InterPro" id="IPR011641">
    <property type="entry name" value="Tyr-kin_ephrin_A/B_rcpt-like"/>
</dbReference>
<feature type="chain" id="PRO_5036393855" description="MRH domain-containing protein" evidence="9">
    <location>
        <begin position="19"/>
        <end position="977"/>
    </location>
</feature>
<gene>
    <name evidence="11" type="ORF">NAES01612_LOCUS14444</name>
    <name evidence="12" type="ORF">NAES01612_LOCUS14445</name>
</gene>
<dbReference type="InterPro" id="IPR009011">
    <property type="entry name" value="Man6P_isomerase_rcpt-bd_dom_sf"/>
</dbReference>
<feature type="domain" description="MRH" evidence="10">
    <location>
        <begin position="729"/>
        <end position="875"/>
    </location>
</feature>
<feature type="region of interest" description="Disordered" evidence="7">
    <location>
        <begin position="170"/>
        <end position="193"/>
    </location>
</feature>
<dbReference type="Pfam" id="PF07699">
    <property type="entry name" value="Ephrin_rec_like"/>
    <property type="match status" value="1"/>
</dbReference>
<dbReference type="SUPFAM" id="SSF57184">
    <property type="entry name" value="Growth factor receptor domain"/>
    <property type="match status" value="1"/>
</dbReference>
<evidence type="ECO:0000256" key="8">
    <source>
        <dbReference type="SAM" id="Phobius"/>
    </source>
</evidence>
<keyword evidence="8" id="KW-1133">Transmembrane helix</keyword>
<dbReference type="PANTHER" id="PTHR22727:SF15">
    <property type="entry name" value="MRH DOMAIN-CONTAINING PROTEIN"/>
    <property type="match status" value="1"/>
</dbReference>
<evidence type="ECO:0000313" key="11">
    <source>
        <dbReference type="EMBL" id="CAE2312318.1"/>
    </source>
</evidence>
<keyword evidence="4 9" id="KW-0732">Signal</keyword>
<sequence>MLKAILSLPLLANNAAHSTSVGIGSVQGYHELTEHVEGFQDFKRAGLLMTFENGQEECQNVSHASSSILFLCDPNAGVGYPIVNELPGDNNNDCTYSFKWESLYACPVCTQYDFYPVYGKCEAGFSVKTYVPRTFPNMCHDGEVPPPENVPCFDSSVICALGTYLPLNLDDDEEQKDQRQDDDEEQDDDACVPASPGHYSLGGGIVADVFDSWGSVPLEFGRDSTWDLLGELVRSGEGTTELKANIDVLTSGYVEFDFKIVSYGDDAQNNFGFYFYVDNSPSPYNLTDSMMFFKHSQSFPLSEGRHTLTWLFVGGVPPQNENPNYLRGSGVYAVIDKILIFGTATSARSETPCRDGSYQPREGQYSCLQCPRDTFCGGAEESYHECAEGEYALPGSRECETKKICTYDDFSSYYTECDAGQTLIYEELAPGCTLAGSNLDFSDNNTVVNTCFDCPKGFYFLEKKCQPCPLGQYLDKKEKKCVDVPAGTFAETKIVYFTTDRDVMGERAGGAGELPSNFRTFCSGKCDTEGWRVVNGLAQSGYYSPYSEVESVLYLELNFVQTGSISFSYLFDEFTTEITLDPIENSALPGFLFYVDSEQQDVIYNSVSDERESFSLGDLEPGAHNFTWVYHQPLQPTQHRQIFVYDVEIHGSSIGGAADYTNCPPGTFSDGNSPGYTCKPCAPGTTSQEGATECVLCDYDKYTDEIGSVTCSSCGVGVNATEDRTDCQTGCLFFNEETKQTFDLSPLSQRYSVNDGWGNRYEISLCEKLDPLVAQCQAETDTFICVSTASDGVTTQKDGGHIQNIYFEEREEEEGNPVLLLNYTEGSICESEEKIKTEIVFVCDPSVEFATPPMIVDSQNCWTRFEWTHRSACPVCTEEDYRVDEGSCVDGEKQILKVRNSNCNVKEILSSETVSCRKYSIPFIMLAVAFVCLLLVVIGLFVRAKQMAARYDQLVHSSNINEDGPESEADEVGDLKL</sequence>
<evidence type="ECO:0000259" key="10">
    <source>
        <dbReference type="PROSITE" id="PS51914"/>
    </source>
</evidence>
<dbReference type="EMBL" id="HBKR01022161">
    <property type="protein sequence ID" value="CAE2312318.1"/>
    <property type="molecule type" value="Transcribed_RNA"/>
</dbReference>
<evidence type="ECO:0000256" key="4">
    <source>
        <dbReference type="ARBA" id="ARBA00022729"/>
    </source>
</evidence>
<evidence type="ECO:0000256" key="3">
    <source>
        <dbReference type="ARBA" id="ARBA00022475"/>
    </source>
</evidence>
<dbReference type="PANTHER" id="PTHR22727">
    <property type="entry name" value="PROTEIN CBG13728"/>
    <property type="match status" value="1"/>
</dbReference>
<keyword evidence="3" id="KW-1003">Cell membrane</keyword>
<dbReference type="SMART" id="SM01404">
    <property type="entry name" value="CIMR"/>
    <property type="match status" value="1"/>
</dbReference>
<protein>
    <recommendedName>
        <fullName evidence="10">MRH domain-containing protein</fullName>
    </recommendedName>
</protein>
<keyword evidence="6" id="KW-0325">Glycoprotein</keyword>
<dbReference type="AlphaFoldDB" id="A0A6U3AXC2"/>
<reference evidence="11" key="1">
    <citation type="submission" date="2021-01" db="EMBL/GenBank/DDBJ databases">
        <authorList>
            <person name="Corre E."/>
            <person name="Pelletier E."/>
            <person name="Niang G."/>
            <person name="Scheremetjew M."/>
            <person name="Finn R."/>
            <person name="Kale V."/>
            <person name="Holt S."/>
            <person name="Cochrane G."/>
            <person name="Meng A."/>
            <person name="Brown T."/>
            <person name="Cohen L."/>
        </authorList>
    </citation>
    <scope>NUCLEOTIDE SEQUENCE</scope>
    <source>
        <strain evidence="11">SoJaBio B1-5/56/2</strain>
    </source>
</reference>
<dbReference type="GO" id="GO:0005886">
    <property type="term" value="C:plasma membrane"/>
    <property type="evidence" value="ECO:0007669"/>
    <property type="project" value="UniProtKB-SubCell"/>
</dbReference>
<evidence type="ECO:0000313" key="12">
    <source>
        <dbReference type="EMBL" id="CAE2312319.1"/>
    </source>
</evidence>